<evidence type="ECO:0000313" key="2">
    <source>
        <dbReference type="Proteomes" id="UP000002878"/>
    </source>
</evidence>
<evidence type="ECO:0000313" key="1">
    <source>
        <dbReference type="EMBL" id="AFJ63509.1"/>
    </source>
</evidence>
<name>I2CA35_BACAY</name>
<dbReference type="HOGENOM" id="CLU_3229094_0_0_9"/>
<protein>
    <submittedName>
        <fullName evidence="1">Uncharacterized protein</fullName>
    </submittedName>
</protein>
<sequence>MYGTSDIPSFIKISDKENHYQCDYITAFIEKHALFKEKLSFFI</sequence>
<organism evidence="1 2">
    <name type="scientific">Bacillus amyloliquefaciens (strain Y2)</name>
    <name type="common">Bacillus amyloliquefaciens subsp. plantarum (strain B9601-Y2)</name>
    <dbReference type="NCBI Taxonomy" id="1155777"/>
    <lineage>
        <taxon>Bacteria</taxon>
        <taxon>Bacillati</taxon>
        <taxon>Bacillota</taxon>
        <taxon>Bacilli</taxon>
        <taxon>Bacillales</taxon>
        <taxon>Bacillaceae</taxon>
        <taxon>Bacillus</taxon>
        <taxon>Bacillus amyloliquefaciens group</taxon>
    </lineage>
</organism>
<dbReference type="EMBL" id="CP003332">
    <property type="protein sequence ID" value="AFJ63509.1"/>
    <property type="molecule type" value="Genomic_DNA"/>
</dbReference>
<proteinExistence type="predicted"/>
<gene>
    <name evidence="1" type="ORF">MUS_3640</name>
</gene>
<reference evidence="1 2" key="1">
    <citation type="journal article" date="2012" name="J. Biotechnol.">
        <title>Genome sequence of the plant growth promoting strain Bacillus amyloliquefaciens subsp. plantarum B9601-Y2 and expression of mersacidin and other secondary metabolites.</title>
        <authorList>
            <person name="He P."/>
            <person name="Hao K."/>
            <person name="Blom J."/>
            <person name="Ruckert C."/>
            <person name="Vater J."/>
            <person name="Mao Z."/>
            <person name="Wu Y."/>
            <person name="Hou M."/>
            <person name="He P."/>
            <person name="He Y."/>
            <person name="Borriss R."/>
        </authorList>
    </citation>
    <scope>NUCLEOTIDE SEQUENCE [LARGE SCALE GENOMIC DNA]</scope>
    <source>
        <strain evidence="1">Y2</strain>
    </source>
</reference>
<dbReference type="KEGG" id="bqy:MUS_3640"/>
<accession>I2CA35</accession>
<dbReference type="AlphaFoldDB" id="I2CA35"/>
<dbReference type="Proteomes" id="UP000002878">
    <property type="component" value="Chromosome"/>
</dbReference>
<dbReference type="PATRIC" id="fig|1126211.3.peg.3468"/>